<organism evidence="1 2">
    <name type="scientific">Thermus thermophilus</name>
    <dbReference type="NCBI Taxonomy" id="274"/>
    <lineage>
        <taxon>Bacteria</taxon>
        <taxon>Thermotogati</taxon>
        <taxon>Deinococcota</taxon>
        <taxon>Deinococci</taxon>
        <taxon>Thermales</taxon>
        <taxon>Thermaceae</taxon>
        <taxon>Thermus</taxon>
    </lineage>
</organism>
<dbReference type="AlphaFoldDB" id="A0A3P4AR38"/>
<sequence>MRWALGVLALALGLGAALWGLERGLAPKPFSLGGCRPGPLPERADLYANGVVEIPLCREAEVVLRLEGTPAKGEGPWAVVAEGDRVLWQGEVLGLKEVRVRTAGQGVLVLAFLNDLYAPPEDRNLFLRGLKVR</sequence>
<protein>
    <submittedName>
        <fullName evidence="1">Uncharacterized protein</fullName>
    </submittedName>
</protein>
<dbReference type="EMBL" id="LR027517">
    <property type="protein sequence ID" value="VCU52834.1"/>
    <property type="molecule type" value="Genomic_DNA"/>
</dbReference>
<reference evidence="1 2" key="1">
    <citation type="submission" date="2018-10" db="EMBL/GenBank/DDBJ databases">
        <authorList>
            <person name="Peiro R."/>
            <person name="Begona"/>
            <person name="Cbmso G."/>
            <person name="Lopez M."/>
            <person name="Gonzalez S."/>
            <person name="Sacristan E."/>
            <person name="Castillo E."/>
        </authorList>
    </citation>
    <scope>NUCLEOTIDE SEQUENCE [LARGE SCALE GENOMIC DNA]</scope>
    <source>
        <strain evidence="1">TTHNAR1</strain>
    </source>
</reference>
<dbReference type="RefSeq" id="WP_014629528.1">
    <property type="nucleotide sequence ID" value="NZ_LR027517.1"/>
</dbReference>
<accession>A0A3P4AR38</accession>
<gene>
    <name evidence="1" type="ORF">TTHN1_00588</name>
</gene>
<dbReference type="Proteomes" id="UP000279841">
    <property type="component" value="Chromosome"/>
</dbReference>
<name>A0A3P4AR38_THETH</name>
<evidence type="ECO:0000313" key="2">
    <source>
        <dbReference type="Proteomes" id="UP000279841"/>
    </source>
</evidence>
<proteinExistence type="predicted"/>
<evidence type="ECO:0000313" key="1">
    <source>
        <dbReference type="EMBL" id="VCU52834.1"/>
    </source>
</evidence>